<gene>
    <name evidence="7" type="ORF">ALO_05208</name>
</gene>
<proteinExistence type="predicted"/>
<dbReference type="Pfam" id="PF00381">
    <property type="entry name" value="PTS-HPr"/>
    <property type="match status" value="1"/>
</dbReference>
<comment type="caution">
    <text evidence="7">The sequence shown here is derived from an EMBL/GenBank/DDBJ whole genome shotgun (WGS) entry which is preliminary data.</text>
</comment>
<comment type="subcellular location">
    <subcellularLocation>
        <location evidence="2">Cytoplasm</location>
    </subcellularLocation>
</comment>
<dbReference type="Proteomes" id="UP000003240">
    <property type="component" value="Unassembled WGS sequence"/>
</dbReference>
<name>F7NG55_9FIRM</name>
<dbReference type="InterPro" id="IPR000032">
    <property type="entry name" value="HPr-like"/>
</dbReference>
<dbReference type="GO" id="GO:0009401">
    <property type="term" value="P:phosphoenolpyruvate-dependent sugar phosphotransferase system"/>
    <property type="evidence" value="ECO:0007669"/>
    <property type="project" value="UniProtKB-KW"/>
</dbReference>
<evidence type="ECO:0000256" key="5">
    <source>
        <dbReference type="ARBA" id="ARBA00022683"/>
    </source>
</evidence>
<dbReference type="STRING" id="1009370.ALO_05208"/>
<evidence type="ECO:0000313" key="8">
    <source>
        <dbReference type="Proteomes" id="UP000003240"/>
    </source>
</evidence>
<sequence length="86" mass="9100">MIEQKITLTDAGGLHARPAALFVQLCKSFQCKVTVKLGEKQADAKSILSLMTLGAGNGAIITVCADGADEVQAMEKITSFFSENSH</sequence>
<dbReference type="GO" id="GO:0005737">
    <property type="term" value="C:cytoplasm"/>
    <property type="evidence" value="ECO:0007669"/>
    <property type="project" value="UniProtKB-SubCell"/>
</dbReference>
<dbReference type="InterPro" id="IPR035895">
    <property type="entry name" value="HPr-like_sf"/>
</dbReference>
<dbReference type="PANTHER" id="PTHR33705:SF2">
    <property type="entry name" value="PHOSPHOCARRIER PROTEIN NPR"/>
    <property type="match status" value="1"/>
</dbReference>
<dbReference type="eggNOG" id="COG1925">
    <property type="taxonomic scope" value="Bacteria"/>
</dbReference>
<comment type="function">
    <text evidence="1">General (non sugar-specific) component of the phosphoenolpyruvate-dependent sugar phosphotransferase system (sugar PTS). This major carbohydrate active-transport system catalyzes the phosphorylation of incoming sugar substrates concomitantly with their translocation across the cell membrane. The phosphoryl group from phosphoenolpyruvate (PEP) is transferred to the phosphoryl carrier protein HPr by enzyme I. Phospho-HPr then transfers it to the PTS EIIA domain.</text>
</comment>
<evidence type="ECO:0000313" key="7">
    <source>
        <dbReference type="EMBL" id="EGO64973.1"/>
    </source>
</evidence>
<evidence type="ECO:0000256" key="1">
    <source>
        <dbReference type="ARBA" id="ARBA00003681"/>
    </source>
</evidence>
<dbReference type="NCBIfam" id="TIGR01003">
    <property type="entry name" value="PTS_HPr_family"/>
    <property type="match status" value="1"/>
</dbReference>
<dbReference type="PROSITE" id="PS51350">
    <property type="entry name" value="PTS_HPR_DOM"/>
    <property type="match status" value="1"/>
</dbReference>
<dbReference type="PROSITE" id="PS00369">
    <property type="entry name" value="PTS_HPR_HIS"/>
    <property type="match status" value="1"/>
</dbReference>
<dbReference type="InterPro" id="IPR002114">
    <property type="entry name" value="PTS_HPr_Ser_P_site"/>
</dbReference>
<dbReference type="CDD" id="cd00367">
    <property type="entry name" value="PTS-HPr_like"/>
    <property type="match status" value="1"/>
</dbReference>
<dbReference type="PRINTS" id="PR00107">
    <property type="entry name" value="PHOSPHOCPHPR"/>
</dbReference>
<dbReference type="OrthoDB" id="9809047at2"/>
<evidence type="ECO:0000256" key="3">
    <source>
        <dbReference type="ARBA" id="ARBA00020422"/>
    </source>
</evidence>
<dbReference type="EMBL" id="AFGF01000040">
    <property type="protein sequence ID" value="EGO64973.1"/>
    <property type="molecule type" value="Genomic_DNA"/>
</dbReference>
<evidence type="ECO:0000256" key="4">
    <source>
        <dbReference type="ARBA" id="ARBA00022490"/>
    </source>
</evidence>
<feature type="domain" description="HPr" evidence="6">
    <location>
        <begin position="1"/>
        <end position="86"/>
    </location>
</feature>
<organism evidence="7 8">
    <name type="scientific">Acetonema longum DSM 6540</name>
    <dbReference type="NCBI Taxonomy" id="1009370"/>
    <lineage>
        <taxon>Bacteria</taxon>
        <taxon>Bacillati</taxon>
        <taxon>Bacillota</taxon>
        <taxon>Negativicutes</taxon>
        <taxon>Acetonemataceae</taxon>
        <taxon>Acetonema</taxon>
    </lineage>
</organism>
<keyword evidence="8" id="KW-1185">Reference proteome</keyword>
<reference evidence="7 8" key="1">
    <citation type="journal article" date="2011" name="EMBO J.">
        <title>Structural diversity of bacterial flagellar motors.</title>
        <authorList>
            <person name="Chen S."/>
            <person name="Beeby M."/>
            <person name="Murphy G.E."/>
            <person name="Leadbetter J.R."/>
            <person name="Hendrixson D.R."/>
            <person name="Briegel A."/>
            <person name="Li Z."/>
            <person name="Shi J."/>
            <person name="Tocheva E.I."/>
            <person name="Muller A."/>
            <person name="Dobro M.J."/>
            <person name="Jensen G.J."/>
        </authorList>
    </citation>
    <scope>NUCLEOTIDE SEQUENCE [LARGE SCALE GENOMIC DNA]</scope>
    <source>
        <strain evidence="7 8">DSM 6540</strain>
    </source>
</reference>
<dbReference type="PANTHER" id="PTHR33705">
    <property type="entry name" value="PHOSPHOCARRIER PROTEIN HPR"/>
    <property type="match status" value="1"/>
</dbReference>
<evidence type="ECO:0000259" key="6">
    <source>
        <dbReference type="PROSITE" id="PS51350"/>
    </source>
</evidence>
<protein>
    <recommendedName>
        <fullName evidence="3">Phosphocarrier protein HPr</fullName>
    </recommendedName>
</protein>
<dbReference type="InterPro" id="IPR001020">
    <property type="entry name" value="PTS_HPr_His_P_site"/>
</dbReference>
<dbReference type="InterPro" id="IPR050399">
    <property type="entry name" value="HPr"/>
</dbReference>
<dbReference type="Gene3D" id="3.30.1340.10">
    <property type="entry name" value="HPr-like"/>
    <property type="match status" value="1"/>
</dbReference>
<keyword evidence="4" id="KW-0963">Cytoplasm</keyword>
<dbReference type="SUPFAM" id="SSF55594">
    <property type="entry name" value="HPr-like"/>
    <property type="match status" value="1"/>
</dbReference>
<evidence type="ECO:0000256" key="2">
    <source>
        <dbReference type="ARBA" id="ARBA00004496"/>
    </source>
</evidence>
<dbReference type="RefSeq" id="WP_004093488.1">
    <property type="nucleotide sequence ID" value="NZ_AFGF01000040.1"/>
</dbReference>
<dbReference type="AlphaFoldDB" id="F7NG55"/>
<dbReference type="PROSITE" id="PS00589">
    <property type="entry name" value="PTS_HPR_SER"/>
    <property type="match status" value="1"/>
</dbReference>
<accession>F7NG55</accession>
<keyword evidence="5" id="KW-0598">Phosphotransferase system</keyword>